<dbReference type="RefSeq" id="WP_084564985.1">
    <property type="nucleotide sequence ID" value="NZ_FRXO01000012.1"/>
</dbReference>
<proteinExistence type="inferred from homology"/>
<reference evidence="6 7" key="1">
    <citation type="submission" date="2016-12" db="EMBL/GenBank/DDBJ databases">
        <authorList>
            <person name="Song W.-J."/>
            <person name="Kurnit D.M."/>
        </authorList>
    </citation>
    <scope>NUCLEOTIDE SEQUENCE [LARGE SCALE GENOMIC DNA]</scope>
    <source>
        <strain evidence="6 7">DSM 19599</strain>
    </source>
</reference>
<dbReference type="PROSITE" id="PS00211">
    <property type="entry name" value="ABC_TRANSPORTER_1"/>
    <property type="match status" value="1"/>
</dbReference>
<dbReference type="AlphaFoldDB" id="A0A1M7ZQV2"/>
<dbReference type="SMART" id="SM00382">
    <property type="entry name" value="AAA"/>
    <property type="match status" value="1"/>
</dbReference>
<evidence type="ECO:0000313" key="7">
    <source>
        <dbReference type="Proteomes" id="UP000186406"/>
    </source>
</evidence>
<dbReference type="SUPFAM" id="SSF52540">
    <property type="entry name" value="P-loop containing nucleoside triphosphate hydrolases"/>
    <property type="match status" value="1"/>
</dbReference>
<evidence type="ECO:0000313" key="6">
    <source>
        <dbReference type="EMBL" id="SHO67290.1"/>
    </source>
</evidence>
<dbReference type="STRING" id="1123029.SAMN02745172_03966"/>
<protein>
    <submittedName>
        <fullName evidence="6">Monosaccharide ABC transporter ATP-binding protein, CUT2 family (TC 3.A.1.2.-)</fullName>
    </submittedName>
</protein>
<evidence type="ECO:0000256" key="3">
    <source>
        <dbReference type="ARBA" id="ARBA00022840"/>
    </source>
</evidence>
<dbReference type="GO" id="GO:0016887">
    <property type="term" value="F:ATP hydrolysis activity"/>
    <property type="evidence" value="ECO:0007669"/>
    <property type="project" value="InterPro"/>
</dbReference>
<dbReference type="InterPro" id="IPR003593">
    <property type="entry name" value="AAA+_ATPase"/>
</dbReference>
<name>A0A1M7ZQV2_9HYPH</name>
<dbReference type="CDD" id="cd03216">
    <property type="entry name" value="ABC_Carb_Monos_I"/>
    <property type="match status" value="1"/>
</dbReference>
<dbReference type="EMBL" id="FRXO01000012">
    <property type="protein sequence ID" value="SHO67290.1"/>
    <property type="molecule type" value="Genomic_DNA"/>
</dbReference>
<dbReference type="InterPro" id="IPR050107">
    <property type="entry name" value="ABC_carbohydrate_import_ATPase"/>
</dbReference>
<sequence length="278" mass="29681">MSVSAPYQAAAPASGTPSPGEAGSCFLKLTNVGKRFGGVTALDGVSLDVRRGEVLGLLGDNGAGKTTLVKVISGVHQPTSGEIHCAGEPARITSPDRAHELGIETVFQDLALVPNLPVADNFFIGRESTFDLVPGLIRILRKREMERDAAETLKQLDIHIPSLRVNVDALSGGQRQAIAIARAIRWKANLVILDEPTAALSVPEQNKVMELARRLARQGVAVIYITHNMDDVMRVTDRIAVLYRGRLAAELKTSQTNQNEIVGVIMSGKPPAAAARTA</sequence>
<dbReference type="PROSITE" id="PS50893">
    <property type="entry name" value="ABC_TRANSPORTER_2"/>
    <property type="match status" value="1"/>
</dbReference>
<keyword evidence="3 6" id="KW-0067">ATP-binding</keyword>
<keyword evidence="7" id="KW-1185">Reference proteome</keyword>
<dbReference type="InterPro" id="IPR003439">
    <property type="entry name" value="ABC_transporter-like_ATP-bd"/>
</dbReference>
<dbReference type="Proteomes" id="UP000186406">
    <property type="component" value="Unassembled WGS sequence"/>
</dbReference>
<organism evidence="6 7">
    <name type="scientific">Pseudoxanthobacter soli DSM 19599</name>
    <dbReference type="NCBI Taxonomy" id="1123029"/>
    <lineage>
        <taxon>Bacteria</taxon>
        <taxon>Pseudomonadati</taxon>
        <taxon>Pseudomonadota</taxon>
        <taxon>Alphaproteobacteria</taxon>
        <taxon>Hyphomicrobiales</taxon>
        <taxon>Segnochrobactraceae</taxon>
        <taxon>Pseudoxanthobacter</taxon>
    </lineage>
</organism>
<evidence type="ECO:0000256" key="1">
    <source>
        <dbReference type="ARBA" id="ARBA00005417"/>
    </source>
</evidence>
<feature type="region of interest" description="Disordered" evidence="4">
    <location>
        <begin position="1"/>
        <end position="20"/>
    </location>
</feature>
<comment type="similarity">
    <text evidence="1">Belongs to the ABC transporter superfamily.</text>
</comment>
<feature type="compositionally biased region" description="Low complexity" evidence="4">
    <location>
        <begin position="9"/>
        <end position="20"/>
    </location>
</feature>
<dbReference type="GO" id="GO:0005524">
    <property type="term" value="F:ATP binding"/>
    <property type="evidence" value="ECO:0007669"/>
    <property type="project" value="UniProtKB-KW"/>
</dbReference>
<accession>A0A1M7ZQV2</accession>
<dbReference type="InterPro" id="IPR017871">
    <property type="entry name" value="ABC_transporter-like_CS"/>
</dbReference>
<dbReference type="PANTHER" id="PTHR43790">
    <property type="entry name" value="CARBOHYDRATE TRANSPORT ATP-BINDING PROTEIN MG119-RELATED"/>
    <property type="match status" value="1"/>
</dbReference>
<dbReference type="Gene3D" id="3.40.50.300">
    <property type="entry name" value="P-loop containing nucleotide triphosphate hydrolases"/>
    <property type="match status" value="1"/>
</dbReference>
<dbReference type="PANTHER" id="PTHR43790:SF8">
    <property type="entry name" value="SUGAR ABC TRANSPORTER ATP-BINDING PROTEIN"/>
    <property type="match status" value="1"/>
</dbReference>
<gene>
    <name evidence="6" type="ORF">SAMN02745172_03966</name>
</gene>
<evidence type="ECO:0000259" key="5">
    <source>
        <dbReference type="PROSITE" id="PS50893"/>
    </source>
</evidence>
<keyword evidence="2" id="KW-0547">Nucleotide-binding</keyword>
<dbReference type="OrthoDB" id="9805029at2"/>
<evidence type="ECO:0000256" key="2">
    <source>
        <dbReference type="ARBA" id="ARBA00022741"/>
    </source>
</evidence>
<dbReference type="Pfam" id="PF00005">
    <property type="entry name" value="ABC_tran"/>
    <property type="match status" value="1"/>
</dbReference>
<feature type="domain" description="ABC transporter" evidence="5">
    <location>
        <begin position="27"/>
        <end position="269"/>
    </location>
</feature>
<dbReference type="InterPro" id="IPR027417">
    <property type="entry name" value="P-loop_NTPase"/>
</dbReference>
<evidence type="ECO:0000256" key="4">
    <source>
        <dbReference type="SAM" id="MobiDB-lite"/>
    </source>
</evidence>